<reference evidence="9 10" key="1">
    <citation type="submission" date="2018-02" db="EMBL/GenBank/DDBJ databases">
        <title>Genomic Encyclopedia of Archaeal and Bacterial Type Strains, Phase II (KMG-II): from individual species to whole genera.</title>
        <authorList>
            <person name="Goeker M."/>
        </authorList>
    </citation>
    <scope>NUCLEOTIDE SEQUENCE [LARGE SCALE GENOMIC DNA]</scope>
    <source>
        <strain evidence="9 10">DSM 29526</strain>
    </source>
</reference>
<dbReference type="SUPFAM" id="SSF51338">
    <property type="entry name" value="Composite domain of metallo-dependent hydrolases"/>
    <property type="match status" value="1"/>
</dbReference>
<comment type="catalytic activity">
    <reaction evidence="5 6">
        <text>adenine + H2O + H(+) = hypoxanthine + NH4(+)</text>
        <dbReference type="Rhea" id="RHEA:23688"/>
        <dbReference type="ChEBI" id="CHEBI:15377"/>
        <dbReference type="ChEBI" id="CHEBI:15378"/>
        <dbReference type="ChEBI" id="CHEBI:16708"/>
        <dbReference type="ChEBI" id="CHEBI:17368"/>
        <dbReference type="ChEBI" id="CHEBI:28938"/>
        <dbReference type="EC" id="3.5.4.2"/>
    </reaction>
</comment>
<evidence type="ECO:0000313" key="10">
    <source>
        <dbReference type="Proteomes" id="UP000237662"/>
    </source>
</evidence>
<organism evidence="9 10">
    <name type="scientific">Neolewinella xylanilytica</name>
    <dbReference type="NCBI Taxonomy" id="1514080"/>
    <lineage>
        <taxon>Bacteria</taxon>
        <taxon>Pseudomonadati</taxon>
        <taxon>Bacteroidota</taxon>
        <taxon>Saprospiria</taxon>
        <taxon>Saprospirales</taxon>
        <taxon>Lewinellaceae</taxon>
        <taxon>Neolewinella</taxon>
    </lineage>
</organism>
<dbReference type="InterPro" id="IPR026912">
    <property type="entry name" value="Adenine_deam_C"/>
</dbReference>
<dbReference type="GO" id="GO:0000034">
    <property type="term" value="F:adenine deaminase activity"/>
    <property type="evidence" value="ECO:0007669"/>
    <property type="project" value="UniProtKB-UniRule"/>
</dbReference>
<dbReference type="InterPro" id="IPR006679">
    <property type="entry name" value="Adenine_deam"/>
</dbReference>
<dbReference type="InterPro" id="IPR011059">
    <property type="entry name" value="Metal-dep_hydrolase_composite"/>
</dbReference>
<dbReference type="Proteomes" id="UP000237662">
    <property type="component" value="Unassembled WGS sequence"/>
</dbReference>
<dbReference type="EC" id="3.5.4.2" evidence="2 6"/>
<dbReference type="EMBL" id="PTJC01000005">
    <property type="protein sequence ID" value="PPK87338.1"/>
    <property type="molecule type" value="Genomic_DNA"/>
</dbReference>
<dbReference type="OrthoDB" id="9775607at2"/>
<evidence type="ECO:0000259" key="8">
    <source>
        <dbReference type="Pfam" id="PF13382"/>
    </source>
</evidence>
<dbReference type="GO" id="GO:0006146">
    <property type="term" value="P:adenine catabolic process"/>
    <property type="evidence" value="ECO:0007669"/>
    <property type="project" value="InterPro"/>
</dbReference>
<dbReference type="InterPro" id="IPR006680">
    <property type="entry name" value="Amidohydro-rel"/>
</dbReference>
<feature type="domain" description="Adenine deaminase C-terminal" evidence="8">
    <location>
        <begin position="375"/>
        <end position="541"/>
    </location>
</feature>
<keyword evidence="3 6" id="KW-0378">Hydrolase</keyword>
<name>A0A2S6I785_9BACT</name>
<protein>
    <recommendedName>
        <fullName evidence="2 6">Adenine deaminase</fullName>
        <shortName evidence="6">Adenase</shortName>
        <shortName evidence="6">Adenine aminase</shortName>
        <ecNumber evidence="2 6">3.5.4.2</ecNumber>
    </recommendedName>
</protein>
<dbReference type="Pfam" id="PF13382">
    <property type="entry name" value="Adenine_deam_C"/>
    <property type="match status" value="1"/>
</dbReference>
<dbReference type="InterPro" id="IPR032466">
    <property type="entry name" value="Metal_Hydrolase"/>
</dbReference>
<dbReference type="Gene3D" id="2.30.40.10">
    <property type="entry name" value="Urease, subunit C, domain 1"/>
    <property type="match status" value="1"/>
</dbReference>
<feature type="domain" description="Amidohydrolase-related" evidence="7">
    <location>
        <begin position="44"/>
        <end position="321"/>
    </location>
</feature>
<evidence type="ECO:0000256" key="3">
    <source>
        <dbReference type="ARBA" id="ARBA00022801"/>
    </source>
</evidence>
<evidence type="ECO:0000256" key="4">
    <source>
        <dbReference type="ARBA" id="ARBA00023211"/>
    </source>
</evidence>
<evidence type="ECO:0000256" key="5">
    <source>
        <dbReference type="ARBA" id="ARBA00047720"/>
    </source>
</evidence>
<dbReference type="CDD" id="cd01295">
    <property type="entry name" value="AdeC"/>
    <property type="match status" value="1"/>
</dbReference>
<accession>A0A2S6I785</accession>
<keyword evidence="10" id="KW-1185">Reference proteome</keyword>
<gene>
    <name evidence="6" type="primary">ade</name>
    <name evidence="9" type="ORF">CLV84_0278</name>
</gene>
<dbReference type="PANTHER" id="PTHR11113">
    <property type="entry name" value="N-ACETYLGLUCOSAMINE-6-PHOSPHATE DEACETYLASE"/>
    <property type="match status" value="1"/>
</dbReference>
<comment type="similarity">
    <text evidence="1 6">Belongs to the metallo-dependent hydrolases superfamily. Adenine deaminase family.</text>
</comment>
<dbReference type="AlphaFoldDB" id="A0A2S6I785"/>
<evidence type="ECO:0000256" key="2">
    <source>
        <dbReference type="ARBA" id="ARBA00012782"/>
    </source>
</evidence>
<dbReference type="HAMAP" id="MF_01518">
    <property type="entry name" value="Adenine_deamin"/>
    <property type="match status" value="1"/>
</dbReference>
<comment type="caution">
    <text evidence="9">The sequence shown here is derived from an EMBL/GenBank/DDBJ whole genome shotgun (WGS) entry which is preliminary data.</text>
</comment>
<sequence>MQEIKGRYVDLDAREIYGAVLTVGEDGRIASIERDPSRDKRGWFILPGFVDAHVHIESSMLLPVEFAKLAVVHGTVATVSDPHEIANVMGMEGVEFMIDNARHTPLSINFGAPSCVPATGAETAGARLGPEEVAELVSRPDIRYLSEVMNYPGVLQNDPDVMAKISATRRAGKPVDGHAPGLRGEQAAAYAAAGISTDHECFTAAEARDKLAAGMKILIREGSAARNYAALEELIDAFPDRLMFCTDDCHPDDLMAGHINRLVIRAVRGGHDLFNVLHIACRNAVDHYHLDIGRLRVGDRADFIQVDDLRHFGVMATWINGIRVAEAGAHLLPDYRPEPINTFRCSPKKVNDFRVAPGQAGARIRVIGVTDGELVTDQLEMLPVLDADGCPVAAPERDLLKIAVINRYTDAPPAIGFVHGMKLQRGAIASSVAHDSHNIVVVGVDDDAICRVANAVIAERGGIAAGRDEYLEVLPLPVAGIMSLERGPQVAARYGELSGFVRRKLRCELRSPFMSLSFLALLVIPRLKLSDRGLFDGEAFQPVDLWLTS</sequence>
<evidence type="ECO:0000256" key="1">
    <source>
        <dbReference type="ARBA" id="ARBA00006773"/>
    </source>
</evidence>
<evidence type="ECO:0000259" key="7">
    <source>
        <dbReference type="Pfam" id="PF01979"/>
    </source>
</evidence>
<dbReference type="PANTHER" id="PTHR11113:SF2">
    <property type="entry name" value="ADENINE DEAMINASE"/>
    <property type="match status" value="1"/>
</dbReference>
<keyword evidence="4 6" id="KW-0464">Manganese</keyword>
<dbReference type="NCBIfam" id="TIGR01178">
    <property type="entry name" value="ade"/>
    <property type="match status" value="1"/>
</dbReference>
<evidence type="ECO:0000313" key="9">
    <source>
        <dbReference type="EMBL" id="PPK87338.1"/>
    </source>
</evidence>
<evidence type="ECO:0000256" key="6">
    <source>
        <dbReference type="HAMAP-Rule" id="MF_01518"/>
    </source>
</evidence>
<dbReference type="RefSeq" id="WP_104417953.1">
    <property type="nucleotide sequence ID" value="NZ_PTJC01000005.1"/>
</dbReference>
<dbReference type="Pfam" id="PF01979">
    <property type="entry name" value="Amidohydro_1"/>
    <property type="match status" value="1"/>
</dbReference>
<comment type="cofactor">
    <cofactor evidence="6">
        <name>Mn(2+)</name>
        <dbReference type="ChEBI" id="CHEBI:29035"/>
    </cofactor>
</comment>
<dbReference type="Gene3D" id="3.20.20.140">
    <property type="entry name" value="Metal-dependent hydrolases"/>
    <property type="match status" value="1"/>
</dbReference>
<dbReference type="SUPFAM" id="SSF51556">
    <property type="entry name" value="Metallo-dependent hydrolases"/>
    <property type="match status" value="1"/>
</dbReference>
<proteinExistence type="inferred from homology"/>